<evidence type="ECO:0000313" key="3">
    <source>
        <dbReference type="Proteomes" id="UP001151699"/>
    </source>
</evidence>
<name>A0A9Q0MYP4_9DIPT</name>
<dbReference type="GO" id="GO:0003676">
    <property type="term" value="F:nucleic acid binding"/>
    <property type="evidence" value="ECO:0007669"/>
    <property type="project" value="InterPro"/>
</dbReference>
<dbReference type="InterPro" id="IPR012677">
    <property type="entry name" value="Nucleotide-bd_a/b_plait_sf"/>
</dbReference>
<dbReference type="EMBL" id="WJQU01000002">
    <property type="protein sequence ID" value="KAJ6640522.1"/>
    <property type="molecule type" value="Genomic_DNA"/>
</dbReference>
<evidence type="ECO:0000256" key="1">
    <source>
        <dbReference type="SAM" id="MobiDB-lite"/>
    </source>
</evidence>
<feature type="compositionally biased region" description="Basic and acidic residues" evidence="1">
    <location>
        <begin position="154"/>
        <end position="166"/>
    </location>
</feature>
<accession>A0A9Q0MYP4</accession>
<sequence>DDKEKAAKKLEKTEVNGKLLVVKEAVRNDKVKLERRIEKVQVKREVNAALGQLVGEIKNSLSKNYAQRNVTNVVMVKHLKTGTIQTDIRKFFPNATDIKLSIKSEKIDSFALVWLPTPKDARTAAELNTIRVNGEDCVVSLQTDGKKRKKQKERKGDDEKSTKGESEYGEEDEIADFLKS</sequence>
<gene>
    <name evidence="2" type="ORF">Bhyg_05451</name>
</gene>
<keyword evidence="3" id="KW-1185">Reference proteome</keyword>
<dbReference type="AlphaFoldDB" id="A0A9Q0MYP4"/>
<proteinExistence type="predicted"/>
<reference evidence="2" key="1">
    <citation type="submission" date="2022-07" db="EMBL/GenBank/DDBJ databases">
        <authorList>
            <person name="Trinca V."/>
            <person name="Uliana J.V.C."/>
            <person name="Torres T.T."/>
            <person name="Ward R.J."/>
            <person name="Monesi N."/>
        </authorList>
    </citation>
    <scope>NUCLEOTIDE SEQUENCE</scope>
    <source>
        <strain evidence="2">HSMRA1968</strain>
        <tissue evidence="2">Whole embryos</tissue>
    </source>
</reference>
<dbReference type="SUPFAM" id="SSF54928">
    <property type="entry name" value="RNA-binding domain, RBD"/>
    <property type="match status" value="1"/>
</dbReference>
<feature type="non-terminal residue" evidence="2">
    <location>
        <position position="180"/>
    </location>
</feature>
<dbReference type="OrthoDB" id="6361271at2759"/>
<comment type="caution">
    <text evidence="2">The sequence shown here is derived from an EMBL/GenBank/DDBJ whole genome shotgun (WGS) entry which is preliminary data.</text>
</comment>
<dbReference type="Proteomes" id="UP001151699">
    <property type="component" value="Chromosome B"/>
</dbReference>
<dbReference type="InterPro" id="IPR035979">
    <property type="entry name" value="RBD_domain_sf"/>
</dbReference>
<protein>
    <submittedName>
        <fullName evidence="2">Uncharacterized protein</fullName>
    </submittedName>
</protein>
<organism evidence="2 3">
    <name type="scientific">Pseudolycoriella hygida</name>
    <dbReference type="NCBI Taxonomy" id="35572"/>
    <lineage>
        <taxon>Eukaryota</taxon>
        <taxon>Metazoa</taxon>
        <taxon>Ecdysozoa</taxon>
        <taxon>Arthropoda</taxon>
        <taxon>Hexapoda</taxon>
        <taxon>Insecta</taxon>
        <taxon>Pterygota</taxon>
        <taxon>Neoptera</taxon>
        <taxon>Endopterygota</taxon>
        <taxon>Diptera</taxon>
        <taxon>Nematocera</taxon>
        <taxon>Sciaroidea</taxon>
        <taxon>Sciaridae</taxon>
        <taxon>Pseudolycoriella</taxon>
    </lineage>
</organism>
<feature type="region of interest" description="Disordered" evidence="1">
    <location>
        <begin position="141"/>
        <end position="180"/>
    </location>
</feature>
<dbReference type="Gene3D" id="3.30.70.330">
    <property type="match status" value="1"/>
</dbReference>
<feature type="compositionally biased region" description="Acidic residues" evidence="1">
    <location>
        <begin position="167"/>
        <end position="180"/>
    </location>
</feature>
<evidence type="ECO:0000313" key="2">
    <source>
        <dbReference type="EMBL" id="KAJ6640522.1"/>
    </source>
</evidence>